<accession>A0ABU2B0U6</accession>
<dbReference type="InterPro" id="IPR016162">
    <property type="entry name" value="Ald_DH_N"/>
</dbReference>
<dbReference type="GO" id="GO:0003842">
    <property type="term" value="F:L-glutamate gamma-semialdehyde dehydrogenase activity"/>
    <property type="evidence" value="ECO:0007669"/>
    <property type="project" value="UniProtKB-EC"/>
</dbReference>
<dbReference type="InterPro" id="IPR002872">
    <property type="entry name" value="Proline_DH_dom"/>
</dbReference>
<evidence type="ECO:0000256" key="3">
    <source>
        <dbReference type="ARBA" id="ARBA00023002"/>
    </source>
</evidence>
<evidence type="ECO:0000313" key="9">
    <source>
        <dbReference type="EMBL" id="MDR7347036.1"/>
    </source>
</evidence>
<dbReference type="InterPro" id="IPR025703">
    <property type="entry name" value="Bifunct_PutA"/>
</dbReference>
<reference evidence="9 10" key="1">
    <citation type="submission" date="2023-07" db="EMBL/GenBank/DDBJ databases">
        <title>Sequencing the genomes of 1000 actinobacteria strains.</title>
        <authorList>
            <person name="Klenk H.-P."/>
        </authorList>
    </citation>
    <scope>NUCLEOTIDE SEQUENCE [LARGE SCALE GENOMIC DNA]</scope>
    <source>
        <strain evidence="9 10">DSM 22966</strain>
    </source>
</reference>
<comment type="pathway">
    <text evidence="1">Amino-acid degradation; L-proline degradation into L-glutamate; L-glutamate from L-proline: step 2/2.</text>
</comment>
<evidence type="ECO:0000256" key="2">
    <source>
        <dbReference type="ARBA" id="ARBA00012884"/>
    </source>
</evidence>
<dbReference type="Gene3D" id="3.20.20.220">
    <property type="match status" value="1"/>
</dbReference>
<keyword evidence="4" id="KW-0520">NAD</keyword>
<dbReference type="GO" id="GO:0004657">
    <property type="term" value="F:proline dehydrogenase activity"/>
    <property type="evidence" value="ECO:0007669"/>
    <property type="project" value="UniProtKB-EC"/>
</dbReference>
<dbReference type="InterPro" id="IPR050485">
    <property type="entry name" value="Proline_metab_enzyme"/>
</dbReference>
<feature type="domain" description="Aldehyde dehydrogenase" evidence="7">
    <location>
        <begin position="516"/>
        <end position="939"/>
    </location>
</feature>
<dbReference type="InterPro" id="IPR029041">
    <property type="entry name" value="FAD-linked_oxidoreductase-like"/>
</dbReference>
<gene>
    <name evidence="9" type="ORF">J2S62_001293</name>
</gene>
<dbReference type="Proteomes" id="UP001183794">
    <property type="component" value="Unassembled WGS sequence"/>
</dbReference>
<dbReference type="Gene3D" id="3.40.309.10">
    <property type="entry name" value="Aldehyde Dehydrogenase, Chain A, domain 2"/>
    <property type="match status" value="1"/>
</dbReference>
<dbReference type="SUPFAM" id="SSF51730">
    <property type="entry name" value="FAD-linked oxidoreductase"/>
    <property type="match status" value="1"/>
</dbReference>
<dbReference type="InterPro" id="IPR016160">
    <property type="entry name" value="Ald_DH_CS_CYS"/>
</dbReference>
<evidence type="ECO:0000313" key="10">
    <source>
        <dbReference type="Proteomes" id="UP001183794"/>
    </source>
</evidence>
<dbReference type="InterPro" id="IPR016161">
    <property type="entry name" value="Ald_DH/histidinol_DH"/>
</dbReference>
<keyword evidence="10" id="KW-1185">Reference proteome</keyword>
<feature type="compositionally biased region" description="Polar residues" evidence="6">
    <location>
        <begin position="473"/>
        <end position="482"/>
    </location>
</feature>
<evidence type="ECO:0000256" key="6">
    <source>
        <dbReference type="SAM" id="MobiDB-lite"/>
    </source>
</evidence>
<keyword evidence="3 9" id="KW-0560">Oxidoreductase</keyword>
<dbReference type="PROSITE" id="PS00070">
    <property type="entry name" value="ALDEHYDE_DEHYDR_CYS"/>
    <property type="match status" value="1"/>
</dbReference>
<feature type="domain" description="Proline dehydrogenase" evidence="8">
    <location>
        <begin position="131"/>
        <end position="423"/>
    </location>
</feature>
<evidence type="ECO:0000259" key="7">
    <source>
        <dbReference type="Pfam" id="PF00171"/>
    </source>
</evidence>
<evidence type="ECO:0000256" key="1">
    <source>
        <dbReference type="ARBA" id="ARBA00004786"/>
    </source>
</evidence>
<evidence type="ECO:0000259" key="8">
    <source>
        <dbReference type="Pfam" id="PF01619"/>
    </source>
</evidence>
<dbReference type="EMBL" id="JAVDYJ010000001">
    <property type="protein sequence ID" value="MDR7347036.1"/>
    <property type="molecule type" value="Genomic_DNA"/>
</dbReference>
<dbReference type="Gene3D" id="3.40.605.10">
    <property type="entry name" value="Aldehyde Dehydrogenase, Chain A, domain 1"/>
    <property type="match status" value="1"/>
</dbReference>
<dbReference type="PANTHER" id="PTHR42862:SF1">
    <property type="entry name" value="DELTA-1-PYRROLINE-5-CARBOXYLATE DEHYDROGENASE 2, ISOFORM A-RELATED"/>
    <property type="match status" value="1"/>
</dbReference>
<dbReference type="SUPFAM" id="SSF53720">
    <property type="entry name" value="ALDH-like"/>
    <property type="match status" value="1"/>
</dbReference>
<name>A0ABU2B0U6_9MICC</name>
<dbReference type="InterPro" id="IPR015590">
    <property type="entry name" value="Aldehyde_DH_dom"/>
</dbReference>
<comment type="caution">
    <text evidence="9">The sequence shown here is derived from an EMBL/GenBank/DDBJ whole genome shotgun (WGS) entry which is preliminary data.</text>
</comment>
<dbReference type="InterPro" id="IPR016163">
    <property type="entry name" value="Ald_DH_C"/>
</dbReference>
<organism evidence="9 10">
    <name type="scientific">Enteractinococcus fodinae</name>
    <dbReference type="NCBI Taxonomy" id="684663"/>
    <lineage>
        <taxon>Bacteria</taxon>
        <taxon>Bacillati</taxon>
        <taxon>Actinomycetota</taxon>
        <taxon>Actinomycetes</taxon>
        <taxon>Micrococcales</taxon>
        <taxon>Micrococcaceae</taxon>
    </lineage>
</organism>
<feature type="region of interest" description="Disordered" evidence="6">
    <location>
        <begin position="448"/>
        <end position="484"/>
    </location>
</feature>
<dbReference type="RefSeq" id="WP_310172743.1">
    <property type="nucleotide sequence ID" value="NZ_BAABHE010000002.1"/>
</dbReference>
<evidence type="ECO:0000256" key="4">
    <source>
        <dbReference type="ARBA" id="ARBA00023027"/>
    </source>
</evidence>
<evidence type="ECO:0000256" key="5">
    <source>
        <dbReference type="ARBA" id="ARBA00048142"/>
    </source>
</evidence>
<comment type="catalytic activity">
    <reaction evidence="5">
        <text>L-glutamate 5-semialdehyde + NAD(+) + H2O = L-glutamate + NADH + 2 H(+)</text>
        <dbReference type="Rhea" id="RHEA:30235"/>
        <dbReference type="ChEBI" id="CHEBI:15377"/>
        <dbReference type="ChEBI" id="CHEBI:15378"/>
        <dbReference type="ChEBI" id="CHEBI:29985"/>
        <dbReference type="ChEBI" id="CHEBI:57540"/>
        <dbReference type="ChEBI" id="CHEBI:57945"/>
        <dbReference type="ChEBI" id="CHEBI:58066"/>
        <dbReference type="EC" id="1.2.1.88"/>
    </reaction>
</comment>
<dbReference type="PANTHER" id="PTHR42862">
    <property type="entry name" value="DELTA-1-PYRROLINE-5-CARBOXYLATE DEHYDROGENASE 1, ISOFORM A-RELATED"/>
    <property type="match status" value="1"/>
</dbReference>
<dbReference type="PIRSF" id="PIRSF000197">
    <property type="entry name" value="Bifunct_PutA"/>
    <property type="match status" value="1"/>
</dbReference>
<dbReference type="Pfam" id="PF01619">
    <property type="entry name" value="Pro_dh"/>
    <property type="match status" value="1"/>
</dbReference>
<protein>
    <recommendedName>
        <fullName evidence="2">L-glutamate gamma-semialdehyde dehydrogenase</fullName>
        <ecNumber evidence="2">1.2.1.88</ecNumber>
    </recommendedName>
</protein>
<dbReference type="EC" id="1.2.1.88" evidence="2"/>
<proteinExistence type="predicted"/>
<dbReference type="Pfam" id="PF00171">
    <property type="entry name" value="Aldedh"/>
    <property type="match status" value="1"/>
</dbReference>
<sequence length="1178" mass="128693">MSRRSPRPWQLTDEAIEQARTWLARAADIPTDRSAQQLAGVLKDPNGLAFTVGFVDRVVRPEDHTVAARALASIADDVPGFLPWHLQTAVRAGGKLAPMAPAVVVPAAQTALRSMVGHLLIDSRDKQLTRGIQAIRTGGIDLNINLLGEAILGDQEARNRVAATRALIERHDIDYVSIKVSATVAPHNPWAHDEAVDQIVSQLRPLYRAAMTADPVTFINLDMEEYKDLALTIEVYQRLISEPEFLQFRSGIVLQAYLPDAYQAMVELQDFAAQRVADGGAPIKVRVVKGANLPMERVQAAMRNWPQTVWPTKQDTDANYKRILDYALHPERLNNVEIGVAGQNIFDIALAYLLMQHRDIPVDGPVDFEMLLGMASAQAEAIRADVGRLLLYTPVVHPDEFDVAISYLVRRLEEGASQDNFMSAVFELDNEDYFTREADRFRASLEQLRTEEDHTPQPRRQQNRQTEDFSEPTRPTTFTNVADTDPNLAHNRAWAREIISRMAGSTLGQDLVTAHRVETSQALDEAISAAISAGKTWQALPIATRSEVLLRIGDQLAAARGRLLEVMGAETGKTIEQGDPEVSEGIDFARYYGQQCLQLDQIAGATPHPVGLTVVTPPWNFPMAIPTGSMTSALAAGSPVIIKPAPQAQRTAAVIVQAIWAALEEYDLPRELVTLLIAEESSLGSQLVSDSRVDRVILTGAYETAQLFTDMRPDMPLYGETSGKNAIVVTPTADLDLAVADVVDSALGHAGQKCSAASILILVGQTAVSKRFHRQLLDAVNSLVVDHPTNPEAQMGPVVEEPGEKLQRGLTTLEPGQRWHLVPKRLDGTGRLFSPGIRSGVRPGSEYHITEYFGPVLGVMSADTLEDAIAYVNAVPYGLTSGIHSLDPDEIATWSEHVAAGNLYINRGITGAIVRRQPFGGWKRSAIGPGSKVGGPNYLLGLTDWTDAPATLPEAVDDEANRFAQQLAAHVTEEDTQWLVRAVSHDAHVVDTYSGQRDVSNLKVEINVLRYRPVPVHIRLSDTSSTGLTQLFRVLAAGMRVQQATATGQGTGMLPENIVSLPPGVSPEITKVFSDTHMSVVFEDSAAWLRRATTLAETDPTDGSGRIRLIGTAETTETIQAIAHRPEIAVYQHPVTSAGRLEMLPFIREQSVTMTAHRFGTINDLPQRALGEIQFGET</sequence>